<evidence type="ECO:0000256" key="13">
    <source>
        <dbReference type="ARBA" id="ARBA00023136"/>
    </source>
</evidence>
<evidence type="ECO:0000256" key="20">
    <source>
        <dbReference type="ARBA" id="ARBA00024056"/>
    </source>
</evidence>
<keyword evidence="26" id="KW-1185">Reference proteome</keyword>
<keyword evidence="13" id="KW-0472">Membrane</keyword>
<keyword evidence="18" id="KW-0961">Cell wall biogenesis/degradation</keyword>
<dbReference type="FunFam" id="3.20.20.370:FF:000004">
    <property type="entry name" value="Related to Chitin deacetylase"/>
    <property type="match status" value="1"/>
</dbReference>
<keyword evidence="7" id="KW-0964">Secreted</keyword>
<evidence type="ECO:0000313" key="26">
    <source>
        <dbReference type="Proteomes" id="UP000290288"/>
    </source>
</evidence>
<evidence type="ECO:0000256" key="11">
    <source>
        <dbReference type="ARBA" id="ARBA00022801"/>
    </source>
</evidence>
<evidence type="ECO:0000256" key="1">
    <source>
        <dbReference type="ARBA" id="ARBA00001941"/>
    </source>
</evidence>
<dbReference type="Pfam" id="PF01522">
    <property type="entry name" value="Polysacc_deac_1"/>
    <property type="match status" value="1"/>
</dbReference>
<keyword evidence="9" id="KW-0479">Metal-binding</keyword>
<feature type="chain" id="PRO_5020985383" description="chitin deacetylase" evidence="23">
    <location>
        <begin position="20"/>
        <end position="523"/>
    </location>
</feature>
<dbReference type="InterPro" id="IPR011330">
    <property type="entry name" value="Glyco_hydro/deAcase_b/a-brl"/>
</dbReference>
<evidence type="ECO:0000256" key="6">
    <source>
        <dbReference type="ARBA" id="ARBA00022512"/>
    </source>
</evidence>
<protein>
    <recommendedName>
        <fullName evidence="20">chitin deacetylase</fullName>
        <ecNumber evidence="20">3.5.1.41</ecNumber>
    </recommendedName>
</protein>
<dbReference type="GO" id="GO:0004099">
    <property type="term" value="F:chitin deacetylase activity"/>
    <property type="evidence" value="ECO:0007669"/>
    <property type="project" value="UniProtKB-EC"/>
</dbReference>
<dbReference type="Proteomes" id="UP000290288">
    <property type="component" value="Unassembled WGS sequence"/>
</dbReference>
<keyword evidence="5" id="KW-1003">Cell membrane</keyword>
<dbReference type="EC" id="3.5.1.41" evidence="20"/>
<dbReference type="GO" id="GO:0009272">
    <property type="term" value="P:fungal-type cell wall biogenesis"/>
    <property type="evidence" value="ECO:0007669"/>
    <property type="project" value="UniProtKB-ARBA"/>
</dbReference>
<evidence type="ECO:0000256" key="23">
    <source>
        <dbReference type="SAM" id="SignalP"/>
    </source>
</evidence>
<evidence type="ECO:0000256" key="3">
    <source>
        <dbReference type="ARBA" id="ARBA00004609"/>
    </source>
</evidence>
<reference evidence="25 26" key="1">
    <citation type="submission" date="2019-01" db="EMBL/GenBank/DDBJ databases">
        <title>Draft genome sequence of Psathyrella aberdarensis IHI B618.</title>
        <authorList>
            <person name="Buettner E."/>
            <person name="Kellner H."/>
        </authorList>
    </citation>
    <scope>NUCLEOTIDE SEQUENCE [LARGE SCALE GENOMIC DNA]</scope>
    <source>
        <strain evidence="25 26">IHI B618</strain>
    </source>
</reference>
<feature type="compositionally biased region" description="Low complexity" evidence="22">
    <location>
        <begin position="98"/>
        <end position="119"/>
    </location>
</feature>
<keyword evidence="16" id="KW-0170">Cobalt</keyword>
<feature type="domain" description="NodB homology" evidence="24">
    <location>
        <begin position="249"/>
        <end position="445"/>
    </location>
</feature>
<evidence type="ECO:0000256" key="14">
    <source>
        <dbReference type="ARBA" id="ARBA00023180"/>
    </source>
</evidence>
<dbReference type="SUPFAM" id="SSF88713">
    <property type="entry name" value="Glycoside hydrolase/deacetylase"/>
    <property type="match status" value="1"/>
</dbReference>
<keyword evidence="15" id="KW-0119">Carbohydrate metabolism</keyword>
<comment type="cofactor">
    <cofactor evidence="1">
        <name>Co(2+)</name>
        <dbReference type="ChEBI" id="CHEBI:48828"/>
    </cofactor>
</comment>
<evidence type="ECO:0000256" key="12">
    <source>
        <dbReference type="ARBA" id="ARBA00023024"/>
    </source>
</evidence>
<keyword evidence="12" id="KW-0146">Chitin degradation</keyword>
<dbReference type="InterPro" id="IPR050248">
    <property type="entry name" value="Polysacc_deacetylase_ArnD"/>
</dbReference>
<evidence type="ECO:0000256" key="5">
    <source>
        <dbReference type="ARBA" id="ARBA00022475"/>
    </source>
</evidence>
<keyword evidence="8" id="KW-0336">GPI-anchor</keyword>
<dbReference type="GO" id="GO:0005886">
    <property type="term" value="C:plasma membrane"/>
    <property type="evidence" value="ECO:0007669"/>
    <property type="project" value="UniProtKB-SubCell"/>
</dbReference>
<comment type="subcellular location">
    <subcellularLocation>
        <location evidence="3">Cell membrane</location>
        <topology evidence="3">Lipid-anchor</topology>
        <topology evidence="3">GPI-anchor</topology>
    </subcellularLocation>
    <subcellularLocation>
        <location evidence="2">Secreted</location>
        <location evidence="2">Cell wall</location>
    </subcellularLocation>
</comment>
<evidence type="ECO:0000256" key="9">
    <source>
        <dbReference type="ARBA" id="ARBA00022723"/>
    </source>
</evidence>
<evidence type="ECO:0000256" key="19">
    <source>
        <dbReference type="ARBA" id="ARBA00023326"/>
    </source>
</evidence>
<evidence type="ECO:0000259" key="24">
    <source>
        <dbReference type="PROSITE" id="PS51677"/>
    </source>
</evidence>
<feature type="compositionally biased region" description="Pro residues" evidence="22">
    <location>
        <begin position="57"/>
        <end position="68"/>
    </location>
</feature>
<sequence length="523" mass="54820">MKLPALAVLTALQLAVANAEHHRRNHLNRRQDTTTGSSTLSTTTVEQPPTTSSLPPVATPPPPPPPPGTTSTTGLPPPPGATTSTTSGAAPPPGGTSSGVVTTPVPGATTTTTSTSTTPTGPPPMATGTGIPPLEQISSGMPTRPAAFPTSVYTAGAQPPVSGVPALPTAFVFQANEWPQQDRVPPVDSVEVTAWMRELEGFHIPDLSPTADGSCGGDPTAAAAAAERGWWTCGGHVRSTDIVNCPDKFTWGVSFDDGPSPYTQYLLNYLDEKDLSATFFVVGSRVIERPALVVEEYMKGHEISVHTWSHRPLTSLTTAQVVAELGWTRKAIKTVLGVTPTTMRPPFGDIDDRVRAISMAMGMVPIMWSRTPSGGVFDTNDWMVADGKVNGTASFGTFETILQNATQMETGFIVLQHDLYETTVDLAVGFTLPHALEYQPRLNLLPIGQCIKKPTTDLYLESNTNKTFPFTNSSLGGVDTDGDGEVDVKSGDGGSNSGAIASFDISAFGSLIALVGAAVASLL</sequence>
<evidence type="ECO:0000256" key="16">
    <source>
        <dbReference type="ARBA" id="ARBA00023285"/>
    </source>
</evidence>
<keyword evidence="11" id="KW-0378">Hydrolase</keyword>
<comment type="caution">
    <text evidence="25">The sequence shown here is derived from an EMBL/GenBank/DDBJ whole genome shotgun (WGS) entry which is preliminary data.</text>
</comment>
<feature type="compositionally biased region" description="Low complexity" evidence="22">
    <location>
        <begin position="33"/>
        <end position="56"/>
    </location>
</feature>
<dbReference type="PANTHER" id="PTHR10587:SF133">
    <property type="entry name" value="CHITIN DEACETYLASE 1-RELATED"/>
    <property type="match status" value="1"/>
</dbReference>
<evidence type="ECO:0000256" key="7">
    <source>
        <dbReference type="ARBA" id="ARBA00022525"/>
    </source>
</evidence>
<dbReference type="GO" id="GO:0071555">
    <property type="term" value="P:cell wall organization"/>
    <property type="evidence" value="ECO:0007669"/>
    <property type="project" value="UniProtKB-KW"/>
</dbReference>
<dbReference type="OrthoDB" id="407355at2759"/>
<evidence type="ECO:0000313" key="25">
    <source>
        <dbReference type="EMBL" id="RXW20723.1"/>
    </source>
</evidence>
<evidence type="ECO:0000256" key="21">
    <source>
        <dbReference type="ARBA" id="ARBA00048494"/>
    </source>
</evidence>
<evidence type="ECO:0000256" key="8">
    <source>
        <dbReference type="ARBA" id="ARBA00022622"/>
    </source>
</evidence>
<keyword evidence="6" id="KW-0134">Cell wall</keyword>
<feature type="signal peptide" evidence="23">
    <location>
        <begin position="1"/>
        <end position="19"/>
    </location>
</feature>
<dbReference type="GO" id="GO:0046872">
    <property type="term" value="F:metal ion binding"/>
    <property type="evidence" value="ECO:0007669"/>
    <property type="project" value="UniProtKB-KW"/>
</dbReference>
<accession>A0A4Q2DL67</accession>
<evidence type="ECO:0000256" key="18">
    <source>
        <dbReference type="ARBA" id="ARBA00023316"/>
    </source>
</evidence>
<gene>
    <name evidence="25" type="ORF">EST38_g5141</name>
</gene>
<comment type="catalytic activity">
    <reaction evidence="21">
        <text>[(1-&gt;4)-N-acetyl-beta-D-glucosaminyl](n) + n H2O = chitosan + n acetate</text>
        <dbReference type="Rhea" id="RHEA:10464"/>
        <dbReference type="Rhea" id="RHEA-COMP:9593"/>
        <dbReference type="Rhea" id="RHEA-COMP:9597"/>
        <dbReference type="ChEBI" id="CHEBI:15377"/>
        <dbReference type="ChEBI" id="CHEBI:17029"/>
        <dbReference type="ChEBI" id="CHEBI:30089"/>
        <dbReference type="ChEBI" id="CHEBI:57704"/>
        <dbReference type="EC" id="3.5.1.41"/>
    </reaction>
    <physiologicalReaction direction="left-to-right" evidence="21">
        <dbReference type="Rhea" id="RHEA:10465"/>
    </physiologicalReaction>
</comment>
<evidence type="ECO:0000256" key="15">
    <source>
        <dbReference type="ARBA" id="ARBA00023277"/>
    </source>
</evidence>
<keyword evidence="19" id="KW-0624">Polysaccharide degradation</keyword>
<comment type="similarity">
    <text evidence="4">Belongs to the polysaccharide deacetylase family.</text>
</comment>
<dbReference type="GO" id="GO:0098552">
    <property type="term" value="C:side of membrane"/>
    <property type="evidence" value="ECO:0007669"/>
    <property type="project" value="UniProtKB-KW"/>
</dbReference>
<name>A0A4Q2DL67_9AGAR</name>
<dbReference type="EMBL" id="SDEE01000136">
    <property type="protein sequence ID" value="RXW20723.1"/>
    <property type="molecule type" value="Genomic_DNA"/>
</dbReference>
<proteinExistence type="inferred from homology"/>
<evidence type="ECO:0000256" key="10">
    <source>
        <dbReference type="ARBA" id="ARBA00022729"/>
    </source>
</evidence>
<dbReference type="GO" id="GO:0000272">
    <property type="term" value="P:polysaccharide catabolic process"/>
    <property type="evidence" value="ECO:0007669"/>
    <property type="project" value="UniProtKB-KW"/>
</dbReference>
<dbReference type="STRING" id="2316362.A0A4Q2DL67"/>
<keyword evidence="10 23" id="KW-0732">Signal</keyword>
<keyword evidence="14" id="KW-0325">Glycoprotein</keyword>
<dbReference type="PANTHER" id="PTHR10587">
    <property type="entry name" value="GLYCOSYL TRANSFERASE-RELATED"/>
    <property type="match status" value="1"/>
</dbReference>
<evidence type="ECO:0000256" key="2">
    <source>
        <dbReference type="ARBA" id="ARBA00004191"/>
    </source>
</evidence>
<dbReference type="Gene3D" id="3.20.20.370">
    <property type="entry name" value="Glycoside hydrolase/deacetylase"/>
    <property type="match status" value="1"/>
</dbReference>
<organism evidence="25 26">
    <name type="scientific">Candolleomyces aberdarensis</name>
    <dbReference type="NCBI Taxonomy" id="2316362"/>
    <lineage>
        <taxon>Eukaryota</taxon>
        <taxon>Fungi</taxon>
        <taxon>Dikarya</taxon>
        <taxon>Basidiomycota</taxon>
        <taxon>Agaricomycotina</taxon>
        <taxon>Agaricomycetes</taxon>
        <taxon>Agaricomycetidae</taxon>
        <taxon>Agaricales</taxon>
        <taxon>Agaricineae</taxon>
        <taxon>Psathyrellaceae</taxon>
        <taxon>Candolleomyces</taxon>
    </lineage>
</organism>
<dbReference type="GO" id="GO:0006032">
    <property type="term" value="P:chitin catabolic process"/>
    <property type="evidence" value="ECO:0007669"/>
    <property type="project" value="UniProtKB-KW"/>
</dbReference>
<feature type="region of interest" description="Disordered" evidence="22">
    <location>
        <begin position="22"/>
        <end position="145"/>
    </location>
</feature>
<dbReference type="InterPro" id="IPR002509">
    <property type="entry name" value="NODB_dom"/>
</dbReference>
<evidence type="ECO:0000256" key="4">
    <source>
        <dbReference type="ARBA" id="ARBA00010973"/>
    </source>
</evidence>
<evidence type="ECO:0000256" key="22">
    <source>
        <dbReference type="SAM" id="MobiDB-lite"/>
    </source>
</evidence>
<evidence type="ECO:0000256" key="17">
    <source>
        <dbReference type="ARBA" id="ARBA00023288"/>
    </source>
</evidence>
<keyword evidence="17" id="KW-0449">Lipoprotein</keyword>
<dbReference type="PROSITE" id="PS51677">
    <property type="entry name" value="NODB"/>
    <property type="match status" value="1"/>
</dbReference>
<dbReference type="AlphaFoldDB" id="A0A4Q2DL67"/>